<keyword evidence="14" id="KW-1185">Reference proteome</keyword>
<organism evidence="14 15">
    <name type="scientific">Vanessa tameamea</name>
    <name type="common">Kamehameha butterfly</name>
    <dbReference type="NCBI Taxonomy" id="334116"/>
    <lineage>
        <taxon>Eukaryota</taxon>
        <taxon>Metazoa</taxon>
        <taxon>Ecdysozoa</taxon>
        <taxon>Arthropoda</taxon>
        <taxon>Hexapoda</taxon>
        <taxon>Insecta</taxon>
        <taxon>Pterygota</taxon>
        <taxon>Neoptera</taxon>
        <taxon>Endopterygota</taxon>
        <taxon>Lepidoptera</taxon>
        <taxon>Glossata</taxon>
        <taxon>Ditrysia</taxon>
        <taxon>Papilionoidea</taxon>
        <taxon>Nymphalidae</taxon>
        <taxon>Nymphalinae</taxon>
        <taxon>Vanessa</taxon>
    </lineage>
</organism>
<feature type="coiled-coil region" evidence="11">
    <location>
        <begin position="338"/>
        <end position="418"/>
    </location>
</feature>
<evidence type="ECO:0000256" key="4">
    <source>
        <dbReference type="ARBA" id="ARBA00022490"/>
    </source>
</evidence>
<evidence type="ECO:0000256" key="12">
    <source>
        <dbReference type="SAM" id="MobiDB-lite"/>
    </source>
</evidence>
<dbReference type="InterPro" id="IPR051241">
    <property type="entry name" value="DZIP_RILPL"/>
</dbReference>
<dbReference type="InterPro" id="IPR032714">
    <property type="entry name" value="DZIP1_N"/>
</dbReference>
<feature type="region of interest" description="Disordered" evidence="12">
    <location>
        <begin position="721"/>
        <end position="779"/>
    </location>
</feature>
<dbReference type="Pfam" id="PF13815">
    <property type="entry name" value="Dzip-like_N"/>
    <property type="match status" value="1"/>
</dbReference>
<sequence>MTHKTSYHHNFPNLAEESGFTFNTHKPRIHIEWNKIKMVDIDSIIRDRKFGLLEQHINDILGCVLESEFDVRILDEGVLKIFRLSQLAVEYQQFCRNYLDRSIYVMREEVTNLLKEVETTRRSLKEKDEEIRKLKRKSKQSIRTPLHYGNENIATMLLKTLNNTKGDIFSSTSHTDVLQYNKCNYCEKIFLNQLYLKSHMSRRHADIINIPTTEAPEKITANENTNSKLNEEIEELKTKLKQMENLIINTRNSNGQIEVTENIIQKVEPHSNQKLTKEMKDAEVSTDVNMQDKIDTWKKEEYEKYNQEIVLLRKQIIDIISNKEKQEQSSIQNDLKIMEQLQTTIKQQSSEITSLKEELLKEGENEKEKRKEIENQMVYWVKQAEKQSNEYKVLLQKLNDVTNEAREYRARADAEKDKSSKLQDILDQHLSRAPKKESNQKNKINEEIIETNDVDSAKIAEKTPTADLITLSKLQQKAQELLNMNDTSTCESSSTSDEKIKMKNVVKNSSSDDKSQNQTMKKKISKKSTQYSNDIDPVRKSRNKSEKKPQNKINSIPHTASKKENSYVHIPSSPMKIVRAKVTEEVNQRLISLGVDPLRNRLPQNTFRKQRTLLQKEQETKTKKFPVREKILHSIMAHLDESTANKSISPRNDYISPNKSPKTFSLSSVFTNVKTKALSLVKSNESINNTNKSYNHIAMKALSLLKTPPVSANTSPIIQRHSVISPNKTGRKVSKSKRNFKYQSSKSLTQNKNSEAFDVNNVSDDSNSQSLEQERTHKQKAGVVNNLVKSPIRRPTDIPENQYVTDHRFFVNRDDKSQPKSDDIYQMKAQEINVNKKAIIENIDDSSDAVESIVSSPRKFYSEENINNFKQTKGVLKNASSTSSLNKKKVIFDMDAIQMKSVSASPSQSITEKSDNKEQIESGIVNLDTEEWDISSIENEHPTSTFKVQVTSHTSPKIAELKKSIESQLTRRNPTLSTALVGGVDVLTAPVQKMTNFGGSNTSLGSSILDDTDSIPIQNKTFVKSIHVEKDDSEIEISDLINDTVDNKTYVKSY</sequence>
<dbReference type="AlphaFoldDB" id="A0A8B8HJS3"/>
<comment type="similarity">
    <text evidence="3">Belongs to the DZIP C2H2-type zinc-finger protein family.</text>
</comment>
<feature type="compositionally biased region" description="Polar residues" evidence="12">
    <location>
        <begin position="741"/>
        <end position="754"/>
    </location>
</feature>
<evidence type="ECO:0000256" key="3">
    <source>
        <dbReference type="ARBA" id="ARBA00009131"/>
    </source>
</evidence>
<evidence type="ECO:0000259" key="13">
    <source>
        <dbReference type="PROSITE" id="PS00028"/>
    </source>
</evidence>
<evidence type="ECO:0000256" key="11">
    <source>
        <dbReference type="SAM" id="Coils"/>
    </source>
</evidence>
<feature type="compositionally biased region" description="Basic and acidic residues" evidence="12">
    <location>
        <begin position="536"/>
        <end position="549"/>
    </location>
</feature>
<feature type="compositionally biased region" description="Low complexity" evidence="12">
    <location>
        <begin position="758"/>
        <end position="768"/>
    </location>
</feature>
<reference evidence="15" key="1">
    <citation type="submission" date="2025-08" db="UniProtKB">
        <authorList>
            <consortium name="RefSeq"/>
        </authorList>
    </citation>
    <scope>IDENTIFICATION</scope>
    <source>
        <tissue evidence="15">Whole body</tissue>
    </source>
</reference>
<evidence type="ECO:0000256" key="6">
    <source>
        <dbReference type="ARBA" id="ARBA00022771"/>
    </source>
</evidence>
<dbReference type="OrthoDB" id="515971at2759"/>
<evidence type="ECO:0000256" key="10">
    <source>
        <dbReference type="ARBA" id="ARBA00023273"/>
    </source>
</evidence>
<keyword evidence="5" id="KW-0479">Metal-binding</keyword>
<gene>
    <name evidence="15" type="primary">LOC113392745</name>
</gene>
<feature type="region of interest" description="Disordered" evidence="12">
    <location>
        <begin position="485"/>
        <end position="568"/>
    </location>
</feature>
<dbReference type="OMA" id="HQQNINA"/>
<dbReference type="GO" id="GO:0005814">
    <property type="term" value="C:centriole"/>
    <property type="evidence" value="ECO:0007669"/>
    <property type="project" value="UniProtKB-SubCell"/>
</dbReference>
<dbReference type="GO" id="GO:0060271">
    <property type="term" value="P:cilium assembly"/>
    <property type="evidence" value="ECO:0007669"/>
    <property type="project" value="TreeGrafter"/>
</dbReference>
<keyword evidence="10" id="KW-0966">Cell projection</keyword>
<keyword evidence="8 11" id="KW-0175">Coiled coil</keyword>
<feature type="compositionally biased region" description="Low complexity" evidence="12">
    <location>
        <begin position="486"/>
        <end position="495"/>
    </location>
</feature>
<name>A0A8B8HJS3_VANTA</name>
<dbReference type="RefSeq" id="XP_026485084.2">
    <property type="nucleotide sequence ID" value="XM_026629299.2"/>
</dbReference>
<dbReference type="PROSITE" id="PS00028">
    <property type="entry name" value="ZINC_FINGER_C2H2_1"/>
    <property type="match status" value="1"/>
</dbReference>
<evidence type="ECO:0000256" key="9">
    <source>
        <dbReference type="ARBA" id="ARBA00023212"/>
    </source>
</evidence>
<evidence type="ECO:0000256" key="2">
    <source>
        <dbReference type="ARBA" id="ARBA00004120"/>
    </source>
</evidence>
<dbReference type="PANTHER" id="PTHR21502:SF3">
    <property type="entry name" value="CILIUM ASSEMBLY PROTEIN DZIP1L"/>
    <property type="match status" value="1"/>
</dbReference>
<protein>
    <submittedName>
        <fullName evidence="15">Cilium assembly protein DZIP1L</fullName>
    </submittedName>
</protein>
<keyword evidence="4" id="KW-0963">Cytoplasm</keyword>
<dbReference type="GO" id="GO:0005737">
    <property type="term" value="C:cytoplasm"/>
    <property type="evidence" value="ECO:0007669"/>
    <property type="project" value="TreeGrafter"/>
</dbReference>
<dbReference type="Pfam" id="PF25977">
    <property type="entry name" value="DZIP1"/>
    <property type="match status" value="1"/>
</dbReference>
<feature type="domain" description="C2H2-type" evidence="13">
    <location>
        <begin position="183"/>
        <end position="204"/>
    </location>
</feature>
<dbReference type="GeneID" id="113392745"/>
<accession>A0A8B8HJS3</accession>
<comment type="subcellular location">
    <subcellularLocation>
        <location evidence="2">Cytoplasm</location>
        <location evidence="2">Cytoskeleton</location>
        <location evidence="2">Cilium basal body</location>
    </subcellularLocation>
    <subcellularLocation>
        <location evidence="1">Cytoplasm</location>
        <location evidence="1">Cytoskeleton</location>
        <location evidence="1">Microtubule organizing center</location>
        <location evidence="1">Centrosome</location>
        <location evidence="1">Centriole</location>
    </subcellularLocation>
</comment>
<dbReference type="InterPro" id="IPR058883">
    <property type="entry name" value="DZIP1_dom"/>
</dbReference>
<feature type="coiled-coil region" evidence="11">
    <location>
        <begin position="219"/>
        <end position="253"/>
    </location>
</feature>
<feature type="coiled-coil region" evidence="11">
    <location>
        <begin position="107"/>
        <end position="144"/>
    </location>
</feature>
<evidence type="ECO:0000256" key="1">
    <source>
        <dbReference type="ARBA" id="ARBA00004114"/>
    </source>
</evidence>
<dbReference type="InterPro" id="IPR013087">
    <property type="entry name" value="Znf_C2H2_type"/>
</dbReference>
<feature type="compositionally biased region" description="Basic residues" evidence="12">
    <location>
        <begin position="729"/>
        <end position="740"/>
    </location>
</feature>
<dbReference type="GO" id="GO:0008270">
    <property type="term" value="F:zinc ion binding"/>
    <property type="evidence" value="ECO:0007669"/>
    <property type="project" value="UniProtKB-KW"/>
</dbReference>
<dbReference type="PANTHER" id="PTHR21502">
    <property type="entry name" value="ZINC FINGER PROTEIN DZIP1"/>
    <property type="match status" value="1"/>
</dbReference>
<evidence type="ECO:0000313" key="14">
    <source>
        <dbReference type="Proteomes" id="UP001652626"/>
    </source>
</evidence>
<dbReference type="Proteomes" id="UP001652626">
    <property type="component" value="Chromosome 5"/>
</dbReference>
<proteinExistence type="inferred from homology"/>
<evidence type="ECO:0000256" key="5">
    <source>
        <dbReference type="ARBA" id="ARBA00022723"/>
    </source>
</evidence>
<keyword evidence="6" id="KW-0863">Zinc-finger</keyword>
<dbReference type="GO" id="GO:0036064">
    <property type="term" value="C:ciliary basal body"/>
    <property type="evidence" value="ECO:0007669"/>
    <property type="project" value="TreeGrafter"/>
</dbReference>
<keyword evidence="7" id="KW-0862">Zinc</keyword>
<evidence type="ECO:0000256" key="8">
    <source>
        <dbReference type="ARBA" id="ARBA00023054"/>
    </source>
</evidence>
<evidence type="ECO:0000313" key="15">
    <source>
        <dbReference type="RefSeq" id="XP_026485084.2"/>
    </source>
</evidence>
<keyword evidence="9" id="KW-0206">Cytoskeleton</keyword>
<evidence type="ECO:0000256" key="7">
    <source>
        <dbReference type="ARBA" id="ARBA00022833"/>
    </source>
</evidence>